<dbReference type="AlphaFoldDB" id="A0A7J6VP00"/>
<keyword evidence="1" id="KW-0175">Coiled coil</keyword>
<organism evidence="3 4">
    <name type="scientific">Thalictrum thalictroides</name>
    <name type="common">Rue-anemone</name>
    <name type="synonym">Anemone thalictroides</name>
    <dbReference type="NCBI Taxonomy" id="46969"/>
    <lineage>
        <taxon>Eukaryota</taxon>
        <taxon>Viridiplantae</taxon>
        <taxon>Streptophyta</taxon>
        <taxon>Embryophyta</taxon>
        <taxon>Tracheophyta</taxon>
        <taxon>Spermatophyta</taxon>
        <taxon>Magnoliopsida</taxon>
        <taxon>Ranunculales</taxon>
        <taxon>Ranunculaceae</taxon>
        <taxon>Thalictroideae</taxon>
        <taxon>Thalictrum</taxon>
    </lineage>
</organism>
<gene>
    <name evidence="3" type="ORF">FRX31_024320</name>
</gene>
<evidence type="ECO:0000313" key="3">
    <source>
        <dbReference type="EMBL" id="KAF5186092.1"/>
    </source>
</evidence>
<keyword evidence="2" id="KW-1133">Transmembrane helix</keyword>
<reference evidence="3 4" key="1">
    <citation type="submission" date="2020-06" db="EMBL/GenBank/DDBJ databases">
        <title>Transcriptomic and genomic resources for Thalictrum thalictroides and T. hernandezii: Facilitating candidate gene discovery in an emerging model plant lineage.</title>
        <authorList>
            <person name="Arias T."/>
            <person name="Riano-Pachon D.M."/>
            <person name="Di Stilio V.S."/>
        </authorList>
    </citation>
    <scope>NUCLEOTIDE SEQUENCE [LARGE SCALE GENOMIC DNA]</scope>
    <source>
        <strain evidence="4">cv. WT478/WT964</strain>
        <tissue evidence="3">Leaves</tissue>
    </source>
</reference>
<proteinExistence type="predicted"/>
<feature type="transmembrane region" description="Helical" evidence="2">
    <location>
        <begin position="211"/>
        <end position="233"/>
    </location>
</feature>
<accession>A0A7J6VP00</accession>
<feature type="coiled-coil region" evidence="1">
    <location>
        <begin position="6"/>
        <end position="49"/>
    </location>
</feature>
<name>A0A7J6VP00_THATH</name>
<dbReference type="Proteomes" id="UP000554482">
    <property type="component" value="Unassembled WGS sequence"/>
</dbReference>
<evidence type="ECO:0000313" key="4">
    <source>
        <dbReference type="Proteomes" id="UP000554482"/>
    </source>
</evidence>
<keyword evidence="4" id="KW-1185">Reference proteome</keyword>
<comment type="caution">
    <text evidence="3">The sequence shown here is derived from an EMBL/GenBank/DDBJ whole genome shotgun (WGS) entry which is preliminary data.</text>
</comment>
<dbReference type="EMBL" id="JABWDY010029845">
    <property type="protein sequence ID" value="KAF5186092.1"/>
    <property type="molecule type" value="Genomic_DNA"/>
</dbReference>
<keyword evidence="2" id="KW-0812">Transmembrane</keyword>
<sequence>ELTAKISTLEKQRDELEAELKRGEKDKKIQELSTELAACQQKLNICSKREEVAELALNTVGSGYAPPTQWSSLSSKLNLANKSFTTGKVNHASLEKQHVPRRSFMYDKEVTPMNQFGVISYSKLGMILPLASFCLDRSLSYPNFRQLAVRSSSFAISLMAAYVAKQSVEEHKSGWIVKSSEFVMCCWDVLFCLVALVYTVFGSHLSQPLEMFQSFMLCYSFCFHFFHFLWNYLTAEEESEERLPLLG</sequence>
<evidence type="ECO:0000256" key="1">
    <source>
        <dbReference type="SAM" id="Coils"/>
    </source>
</evidence>
<evidence type="ECO:0000256" key="2">
    <source>
        <dbReference type="SAM" id="Phobius"/>
    </source>
</evidence>
<protein>
    <submittedName>
        <fullName evidence="3">Uncharacterized protein</fullName>
    </submittedName>
</protein>
<keyword evidence="2" id="KW-0472">Membrane</keyword>
<feature type="non-terminal residue" evidence="3">
    <location>
        <position position="1"/>
    </location>
</feature>
<feature type="transmembrane region" description="Helical" evidence="2">
    <location>
        <begin position="185"/>
        <end position="205"/>
    </location>
</feature>